<keyword evidence="3" id="KW-1185">Reference proteome</keyword>
<name>V2ZCF8_9FIRM</name>
<dbReference type="OrthoDB" id="5419659at2"/>
<dbReference type="STRING" id="592026.GCWU0000282_000314"/>
<evidence type="ECO:0000259" key="1">
    <source>
        <dbReference type="Pfam" id="PF15919"/>
    </source>
</evidence>
<accession>V2ZCF8</accession>
<dbReference type="eggNOG" id="COG1598">
    <property type="taxonomic scope" value="Bacteria"/>
</dbReference>
<comment type="caution">
    <text evidence="2">The sequence shown here is derived from an EMBL/GenBank/DDBJ whole genome shotgun (WGS) entry which is preliminary data.</text>
</comment>
<organism evidence="2 3">
    <name type="scientific">Catonella morbi ATCC 51271</name>
    <dbReference type="NCBI Taxonomy" id="592026"/>
    <lineage>
        <taxon>Bacteria</taxon>
        <taxon>Bacillati</taxon>
        <taxon>Bacillota</taxon>
        <taxon>Clostridia</taxon>
        <taxon>Lachnospirales</taxon>
        <taxon>Lachnospiraceae</taxon>
        <taxon>Catonella</taxon>
    </lineage>
</organism>
<proteinExistence type="predicted"/>
<dbReference type="HOGENOM" id="CLU_114047_0_2_9"/>
<dbReference type="Proteomes" id="UP000018227">
    <property type="component" value="Unassembled WGS sequence"/>
</dbReference>
<sequence>MKRVYPVIMEEGNDFVVVYFPDFDSGTQGENIPKAIEMARDAISMLGVTLEDEGRKIPEPSNYDEIKIKKGQIKTFIDVDFDDYRRKNETKTVKKNCTLPSWLCYEAEKANINFSAVLQEALKEKLNISKDKQLLKYVQKEEMLKAL</sequence>
<evidence type="ECO:0000313" key="2">
    <source>
        <dbReference type="EMBL" id="ESL04600.1"/>
    </source>
</evidence>
<dbReference type="EMBL" id="ACIL03000003">
    <property type="protein sequence ID" value="ESL04600.1"/>
    <property type="molecule type" value="Genomic_DNA"/>
</dbReference>
<dbReference type="SUPFAM" id="SSF143100">
    <property type="entry name" value="TTHA1013/TTHA0281-like"/>
    <property type="match status" value="1"/>
</dbReference>
<dbReference type="AlphaFoldDB" id="V2ZCF8"/>
<protein>
    <submittedName>
        <fullName evidence="2">Toxin-antitoxin system, antitoxin component, HicB family</fullName>
    </submittedName>
</protein>
<dbReference type="Gene3D" id="3.30.160.250">
    <property type="match status" value="1"/>
</dbReference>
<dbReference type="Pfam" id="PF15919">
    <property type="entry name" value="HicB_lk_antitox"/>
    <property type="match status" value="1"/>
</dbReference>
<reference evidence="2 3" key="1">
    <citation type="submission" date="2013-06" db="EMBL/GenBank/DDBJ databases">
        <authorList>
            <person name="Weinstock G."/>
            <person name="Sodergren E."/>
            <person name="Clifton S."/>
            <person name="Fulton L."/>
            <person name="Fulton B."/>
            <person name="Courtney L."/>
            <person name="Fronick C."/>
            <person name="Harrison M."/>
            <person name="Strong C."/>
            <person name="Farmer C."/>
            <person name="Delahaunty K."/>
            <person name="Markovic C."/>
            <person name="Hall O."/>
            <person name="Minx P."/>
            <person name="Tomlinson C."/>
            <person name="Mitreva M."/>
            <person name="Nelson J."/>
            <person name="Hou S."/>
            <person name="Wollam A."/>
            <person name="Pepin K.H."/>
            <person name="Johnson M."/>
            <person name="Bhonagiri V."/>
            <person name="Nash W.E."/>
            <person name="Warren W."/>
            <person name="Chinwalla A."/>
            <person name="Mardis E.R."/>
            <person name="Wilson R.K."/>
        </authorList>
    </citation>
    <scope>NUCLEOTIDE SEQUENCE [LARGE SCALE GENOMIC DNA]</scope>
    <source>
        <strain evidence="2 3">ATCC 51271</strain>
    </source>
</reference>
<gene>
    <name evidence="2" type="ORF">GCWU0000282_000314</name>
</gene>
<feature type="domain" description="HicB-like antitoxin of toxin-antitoxin system" evidence="1">
    <location>
        <begin position="5"/>
        <end position="105"/>
    </location>
</feature>
<dbReference type="InterPro" id="IPR031807">
    <property type="entry name" value="HicB-like"/>
</dbReference>
<dbReference type="InterPro" id="IPR035069">
    <property type="entry name" value="TTHA1013/TTHA0281-like"/>
</dbReference>
<evidence type="ECO:0000313" key="3">
    <source>
        <dbReference type="Proteomes" id="UP000018227"/>
    </source>
</evidence>